<dbReference type="EMBL" id="AHJE01000050">
    <property type="protein sequence ID" value="EHP41297.1"/>
    <property type="molecule type" value="Genomic_DNA"/>
</dbReference>
<name>H1S828_9BURK</name>
<comment type="caution">
    <text evidence="1">The sequence shown here is derived from an EMBL/GenBank/DDBJ whole genome shotgun (WGS) entry which is preliminary data.</text>
</comment>
<dbReference type="OrthoDB" id="8967525at2"/>
<evidence type="ECO:0000313" key="2">
    <source>
        <dbReference type="Proteomes" id="UP000005808"/>
    </source>
</evidence>
<sequence>MEATKEQGDAARKNAMRAEMLRAQARRFMRFVGECLAQEGFLARSAVEGPALPGDERESFELNTSFGRVYAQFGFAKWDGHLVGRYQFSRFVLGADEMMRLVPFHVILIEDQGNATFAEDGFFEWKIPDSPDGNYGPALVGCLLHGFQESLPQVKRPQ</sequence>
<gene>
    <name evidence="1" type="ORF">OR16_20632</name>
</gene>
<protein>
    <submittedName>
        <fullName evidence="1">Uncharacterized protein</fullName>
    </submittedName>
</protein>
<reference evidence="1 2" key="1">
    <citation type="journal article" date="2012" name="J. Bacteriol.">
        <title>De Novo Genome Project of Cupriavidus basilensis OR16.</title>
        <authorList>
            <person name="Cserhati M."/>
            <person name="Kriszt B."/>
            <person name="Szoboszlay S."/>
            <person name="Toth A."/>
            <person name="Szabo I."/>
            <person name="Tancsics A."/>
            <person name="Nagy I."/>
            <person name="Horvath B."/>
            <person name="Nagy I."/>
            <person name="Kukolya J."/>
        </authorList>
    </citation>
    <scope>NUCLEOTIDE SEQUENCE [LARGE SCALE GENOMIC DNA]</scope>
    <source>
        <strain evidence="1 2">OR16</strain>
    </source>
</reference>
<dbReference type="RefSeq" id="WP_006159577.1">
    <property type="nucleotide sequence ID" value="NZ_AHJE01000050.1"/>
</dbReference>
<proteinExistence type="predicted"/>
<dbReference type="Proteomes" id="UP000005808">
    <property type="component" value="Unassembled WGS sequence"/>
</dbReference>
<accession>H1S828</accession>
<evidence type="ECO:0000313" key="1">
    <source>
        <dbReference type="EMBL" id="EHP41297.1"/>
    </source>
</evidence>
<dbReference type="AlphaFoldDB" id="H1S828"/>
<organism evidence="1 2">
    <name type="scientific">Cupriavidus basilensis OR16</name>
    <dbReference type="NCBI Taxonomy" id="1127483"/>
    <lineage>
        <taxon>Bacteria</taxon>
        <taxon>Pseudomonadati</taxon>
        <taxon>Pseudomonadota</taxon>
        <taxon>Betaproteobacteria</taxon>
        <taxon>Burkholderiales</taxon>
        <taxon>Burkholderiaceae</taxon>
        <taxon>Cupriavidus</taxon>
    </lineage>
</organism>